<dbReference type="Proteomes" id="UP000069001">
    <property type="component" value="Unassembled WGS sequence"/>
</dbReference>
<protein>
    <submittedName>
        <fullName evidence="1">Uncharacterized protein</fullName>
    </submittedName>
</protein>
<proteinExistence type="predicted"/>
<dbReference type="EMBL" id="LOYH01000029">
    <property type="protein sequence ID" value="KVK85644.1"/>
    <property type="molecule type" value="Genomic_DNA"/>
</dbReference>
<evidence type="ECO:0000313" key="1">
    <source>
        <dbReference type="EMBL" id="KVK85644.1"/>
    </source>
</evidence>
<gene>
    <name evidence="1" type="ORF">WS90_00095</name>
</gene>
<comment type="caution">
    <text evidence="1">The sequence shown here is derived from an EMBL/GenBank/DDBJ whole genome shotgun (WGS) entry which is preliminary data.</text>
</comment>
<name>A0A118KST7_BURCE</name>
<sequence>MLPVTVLNVTFGTTFPLGVKTYSSNLQIPSRPLTYAEERDEVVDDGNWTPTAISSWLTLMVDGSVGFGPRPLAASSQSAENASFENAIVQSAMHCTMLRMAARFDAHGALRHMSACFGSFIHFINLSG</sequence>
<reference evidence="1 2" key="1">
    <citation type="submission" date="2015-11" db="EMBL/GenBank/DDBJ databases">
        <title>Expanding the genomic diversity of Burkholderia species for the development of highly accurate diagnostics.</title>
        <authorList>
            <person name="Sahl J."/>
            <person name="Keim P."/>
            <person name="Wagner D."/>
        </authorList>
    </citation>
    <scope>NUCLEOTIDE SEQUENCE [LARGE SCALE GENOMIC DNA]</scope>
    <source>
        <strain evidence="1 2">MSMB1302</strain>
    </source>
</reference>
<organism evidence="1 2">
    <name type="scientific">Burkholderia cepacia</name>
    <name type="common">Pseudomonas cepacia</name>
    <dbReference type="NCBI Taxonomy" id="292"/>
    <lineage>
        <taxon>Bacteria</taxon>
        <taxon>Pseudomonadati</taxon>
        <taxon>Pseudomonadota</taxon>
        <taxon>Betaproteobacteria</taxon>
        <taxon>Burkholderiales</taxon>
        <taxon>Burkholderiaceae</taxon>
        <taxon>Burkholderia</taxon>
        <taxon>Burkholderia cepacia complex</taxon>
    </lineage>
</organism>
<accession>A0A118KST7</accession>
<evidence type="ECO:0000313" key="2">
    <source>
        <dbReference type="Proteomes" id="UP000069001"/>
    </source>
</evidence>
<dbReference type="AlphaFoldDB" id="A0A118KST7"/>